<feature type="region of interest" description="Disordered" evidence="1">
    <location>
        <begin position="1"/>
        <end position="25"/>
    </location>
</feature>
<keyword evidence="2" id="KW-0472">Membrane</keyword>
<dbReference type="EMBL" id="BOMS01000005">
    <property type="protein sequence ID" value="GIE64104.1"/>
    <property type="molecule type" value="Genomic_DNA"/>
</dbReference>
<dbReference type="RefSeq" id="WP_203823398.1">
    <property type="nucleotide sequence ID" value="NZ_BAAATY010000009.1"/>
</dbReference>
<evidence type="ECO:0000256" key="1">
    <source>
        <dbReference type="SAM" id="MobiDB-lite"/>
    </source>
</evidence>
<keyword evidence="2" id="KW-1133">Transmembrane helix</keyword>
<keyword evidence="2" id="KW-0812">Transmembrane</keyword>
<protein>
    <submittedName>
        <fullName evidence="3">Uncharacterized protein</fullName>
    </submittedName>
</protein>
<evidence type="ECO:0000313" key="3">
    <source>
        <dbReference type="EMBL" id="GIE64104.1"/>
    </source>
</evidence>
<gene>
    <name evidence="3" type="ORF">Apa02nite_002120</name>
</gene>
<organism evidence="3 4">
    <name type="scientific">Actinoplanes palleronii</name>
    <dbReference type="NCBI Taxonomy" id="113570"/>
    <lineage>
        <taxon>Bacteria</taxon>
        <taxon>Bacillati</taxon>
        <taxon>Actinomycetota</taxon>
        <taxon>Actinomycetes</taxon>
        <taxon>Micromonosporales</taxon>
        <taxon>Micromonosporaceae</taxon>
        <taxon>Actinoplanes</taxon>
    </lineage>
</organism>
<comment type="caution">
    <text evidence="3">The sequence shown here is derived from an EMBL/GenBank/DDBJ whole genome shotgun (WGS) entry which is preliminary data.</text>
</comment>
<evidence type="ECO:0000313" key="4">
    <source>
        <dbReference type="Proteomes" id="UP000624709"/>
    </source>
</evidence>
<accession>A0ABQ4B0A8</accession>
<evidence type="ECO:0000256" key="2">
    <source>
        <dbReference type="SAM" id="Phobius"/>
    </source>
</evidence>
<dbReference type="Proteomes" id="UP000624709">
    <property type="component" value="Unassembled WGS sequence"/>
</dbReference>
<sequence length="212" mass="21961">MTDDDLRAHLRRADPGASLPQLPPDRIAPLLEHTMAVPFAEATVTPITTSARRRRVALLAAAVVVLFGVTAGWALLRPSSGPESTAGVPDVQLPAISSASVTRLTATGMVAKCMEPTAELLRSRTDFAFAGTVQEIDGGVVTLAVTHVYLGTPVDLVQVAQEGGASETMLGSGKFEQGGKYLVAASEGAIRICGYSGEADAPGLQALYDAAF</sequence>
<feature type="compositionally biased region" description="Basic and acidic residues" evidence="1">
    <location>
        <begin position="1"/>
        <end position="14"/>
    </location>
</feature>
<proteinExistence type="predicted"/>
<reference evidence="3 4" key="1">
    <citation type="submission" date="2021-01" db="EMBL/GenBank/DDBJ databases">
        <title>Whole genome shotgun sequence of Actinoplanes palleronii NBRC 14916.</title>
        <authorList>
            <person name="Komaki H."/>
            <person name="Tamura T."/>
        </authorList>
    </citation>
    <scope>NUCLEOTIDE SEQUENCE [LARGE SCALE GENOMIC DNA]</scope>
    <source>
        <strain evidence="3 4">NBRC 14916</strain>
    </source>
</reference>
<keyword evidence="4" id="KW-1185">Reference proteome</keyword>
<feature type="transmembrane region" description="Helical" evidence="2">
    <location>
        <begin position="56"/>
        <end position="76"/>
    </location>
</feature>
<name>A0ABQ4B0A8_9ACTN</name>